<keyword evidence="1" id="KW-0732">Signal</keyword>
<name>A0A9X1WDB3_9VIBR</name>
<organism evidence="2 3">
    <name type="scientific">Vibrio gelatinilyticus</name>
    <dbReference type="NCBI Taxonomy" id="2893468"/>
    <lineage>
        <taxon>Bacteria</taxon>
        <taxon>Pseudomonadati</taxon>
        <taxon>Pseudomonadota</taxon>
        <taxon>Gammaproteobacteria</taxon>
        <taxon>Vibrionales</taxon>
        <taxon>Vibrionaceae</taxon>
        <taxon>Vibrio</taxon>
    </lineage>
</organism>
<feature type="chain" id="PRO_5040936212" description="Porin" evidence="1">
    <location>
        <begin position="23"/>
        <end position="278"/>
    </location>
</feature>
<dbReference type="EMBL" id="JAJNNZ010000014">
    <property type="protein sequence ID" value="MCJ2378214.1"/>
    <property type="molecule type" value="Genomic_DNA"/>
</dbReference>
<evidence type="ECO:0008006" key="4">
    <source>
        <dbReference type="Google" id="ProtNLM"/>
    </source>
</evidence>
<feature type="signal peptide" evidence="1">
    <location>
        <begin position="1"/>
        <end position="22"/>
    </location>
</feature>
<dbReference type="Proteomes" id="UP001139488">
    <property type="component" value="Unassembled WGS sequence"/>
</dbReference>
<dbReference type="AlphaFoldDB" id="A0A9X1WDB3"/>
<gene>
    <name evidence="2" type="ORF">LNL84_15460</name>
</gene>
<evidence type="ECO:0000256" key="1">
    <source>
        <dbReference type="SAM" id="SignalP"/>
    </source>
</evidence>
<protein>
    <recommendedName>
        <fullName evidence="4">Porin</fullName>
    </recommendedName>
</protein>
<proteinExistence type="predicted"/>
<comment type="caution">
    <text evidence="2">The sequence shown here is derived from an EMBL/GenBank/DDBJ whole genome shotgun (WGS) entry which is preliminary data.</text>
</comment>
<sequence>MAALKKLSLACALVFASSVSYADDHIEPVDAPDPGDHTKVSTVMSATYGKQSLGENDNDFIQFLGQASGSKANGNLFLGQLTLEAQENKGTANPFASEDLKMSKLRARYFEVSHTNWENAPMMGISLDYIETSFAEDPISDRLFAVGGLVRMTTPFKNWLSFPILAVAVGQNNGDYADVGVVDDYAYGFQFNFLNSIYLSENGTHIQFNPQFSSIEMGGMLGTVNTLQLDTAFQMPLSENRKHWGKLTYTEYFDNTGDSGFGHNKNNTELKFTYSYYL</sequence>
<reference evidence="2" key="1">
    <citation type="submission" date="2021-11" db="EMBL/GenBank/DDBJ databases">
        <title>Vibrio ZSDE26 sp. nov. and Vibrio ZSDZ34 sp. nov., isolated from coastal seawater in Qingdao.</title>
        <authorList>
            <person name="Zhang P."/>
        </authorList>
    </citation>
    <scope>NUCLEOTIDE SEQUENCE</scope>
    <source>
        <strain evidence="2">ZSDZ34</strain>
    </source>
</reference>
<evidence type="ECO:0000313" key="3">
    <source>
        <dbReference type="Proteomes" id="UP001139488"/>
    </source>
</evidence>
<keyword evidence="3" id="KW-1185">Reference proteome</keyword>
<accession>A0A9X1WDB3</accession>
<dbReference type="RefSeq" id="WP_244358452.1">
    <property type="nucleotide sequence ID" value="NZ_JAJNNZ010000014.1"/>
</dbReference>
<evidence type="ECO:0000313" key="2">
    <source>
        <dbReference type="EMBL" id="MCJ2378214.1"/>
    </source>
</evidence>